<dbReference type="GeneID" id="93734652"/>
<dbReference type="RefSeq" id="WP_003960272.1">
    <property type="nucleotide sequence ID" value="NZ_CM000913.1"/>
</dbReference>
<gene>
    <name evidence="1" type="ORF">SCLAV_1466</name>
</gene>
<evidence type="ECO:0000313" key="1">
    <source>
        <dbReference type="EMBL" id="EFG06543.1"/>
    </source>
</evidence>
<accession>E2Q100</accession>
<organism evidence="1 2">
    <name type="scientific">Streptomyces clavuligerus</name>
    <dbReference type="NCBI Taxonomy" id="1901"/>
    <lineage>
        <taxon>Bacteria</taxon>
        <taxon>Bacillati</taxon>
        <taxon>Actinomycetota</taxon>
        <taxon>Actinomycetes</taxon>
        <taxon>Kitasatosporales</taxon>
        <taxon>Streptomycetaceae</taxon>
        <taxon>Streptomyces</taxon>
    </lineage>
</organism>
<keyword evidence="2" id="KW-1185">Reference proteome</keyword>
<reference evidence="1 2" key="1">
    <citation type="journal article" date="2010" name="Genome Biol. Evol.">
        <title>The sequence of a 1.8-mb bacterial linear plasmid reveals a rich evolutionary reservoir of secondary metabolic pathways.</title>
        <authorList>
            <person name="Medema M.H."/>
            <person name="Trefzer A."/>
            <person name="Kovalchuk A."/>
            <person name="van den Berg M."/>
            <person name="Mueller U."/>
            <person name="Heijne W."/>
            <person name="Wu L."/>
            <person name="Alam M.T."/>
            <person name="Ronning C.M."/>
            <person name="Nierman W.C."/>
            <person name="Bovenberg R.A.L."/>
            <person name="Breitling R."/>
            <person name="Takano E."/>
        </authorList>
    </citation>
    <scope>NUCLEOTIDE SEQUENCE [LARGE SCALE GENOMIC DNA]</scope>
    <source>
        <strain evidence="2">ATCC 27064 / DSM 738 / JCM 4710 / NBRC 13307 / NCIMB 12785 / NRRL 3585 / VKM Ac-602</strain>
    </source>
</reference>
<dbReference type="Proteomes" id="UP000002357">
    <property type="component" value="Chromosome"/>
</dbReference>
<dbReference type="EMBL" id="CM000913">
    <property type="protein sequence ID" value="EFG06543.1"/>
    <property type="molecule type" value="Genomic_DNA"/>
</dbReference>
<name>E2Q100_STRCL</name>
<protein>
    <submittedName>
        <fullName evidence="1">Uncharacterized protein</fullName>
    </submittedName>
</protein>
<dbReference type="AlphaFoldDB" id="E2Q100"/>
<sequence>MHRRKDPMHRRSKKTPLLATVIILSLWAISIGMIASGVVGDLKTLHLPA</sequence>
<evidence type="ECO:0000313" key="2">
    <source>
        <dbReference type="Proteomes" id="UP000002357"/>
    </source>
</evidence>
<proteinExistence type="predicted"/>